<evidence type="ECO:0000256" key="2">
    <source>
        <dbReference type="ARBA" id="ARBA00037999"/>
    </source>
</evidence>
<keyword evidence="5" id="KW-1185">Reference proteome</keyword>
<keyword evidence="1 3" id="KW-0663">Pyridoxal phosphate</keyword>
<dbReference type="InterPro" id="IPR015424">
    <property type="entry name" value="PyrdxlP-dep_Trfase"/>
</dbReference>
<dbReference type="Gene3D" id="3.40.640.10">
    <property type="entry name" value="Type I PLP-dependent aspartate aminotransferase-like (Major domain)"/>
    <property type="match status" value="1"/>
</dbReference>
<reference evidence="4 5" key="1">
    <citation type="submission" date="2023-02" db="EMBL/GenBank/DDBJ databases">
        <title>Genome sequence of Lentisphaera profundi SAORIC-696.</title>
        <authorList>
            <person name="Kim e."/>
            <person name="Cho J.-C."/>
            <person name="Choi A."/>
            <person name="Kang I."/>
        </authorList>
    </citation>
    <scope>NUCLEOTIDE SEQUENCE [LARGE SCALE GENOMIC DNA]</scope>
    <source>
        <strain evidence="4 5">SAORIC-696</strain>
    </source>
</reference>
<comment type="similarity">
    <text evidence="2 3">Belongs to the DegT/DnrJ/EryC1 family.</text>
</comment>
<evidence type="ECO:0000313" key="5">
    <source>
        <dbReference type="Proteomes" id="UP001214250"/>
    </source>
</evidence>
<dbReference type="PANTHER" id="PTHR30244">
    <property type="entry name" value="TRANSAMINASE"/>
    <property type="match status" value="1"/>
</dbReference>
<keyword evidence="4" id="KW-0808">Transferase</keyword>
<evidence type="ECO:0000256" key="3">
    <source>
        <dbReference type="RuleBase" id="RU004508"/>
    </source>
</evidence>
<dbReference type="InterPro" id="IPR000653">
    <property type="entry name" value="DegT/StrS_aminotransferase"/>
</dbReference>
<dbReference type="CDD" id="cd00616">
    <property type="entry name" value="AHBA_syn"/>
    <property type="match status" value="1"/>
</dbReference>
<dbReference type="InterPro" id="IPR015421">
    <property type="entry name" value="PyrdxlP-dep_Trfase_major"/>
</dbReference>
<dbReference type="InterPro" id="IPR015422">
    <property type="entry name" value="PyrdxlP-dep_Trfase_small"/>
</dbReference>
<evidence type="ECO:0000256" key="1">
    <source>
        <dbReference type="ARBA" id="ARBA00022898"/>
    </source>
</evidence>
<dbReference type="Gene3D" id="3.90.1150.10">
    <property type="entry name" value="Aspartate Aminotransferase, domain 1"/>
    <property type="match status" value="1"/>
</dbReference>
<dbReference type="EMBL" id="CP117811">
    <property type="protein sequence ID" value="WDE95964.1"/>
    <property type="molecule type" value="Genomic_DNA"/>
</dbReference>
<dbReference type="Pfam" id="PF01041">
    <property type="entry name" value="DegT_DnrJ_EryC1"/>
    <property type="match status" value="1"/>
</dbReference>
<dbReference type="PANTHER" id="PTHR30244:SF36">
    <property type="entry name" value="3-OXO-GLUCOSE-6-PHOSPHATE:GLUTAMATE AMINOTRANSFERASE"/>
    <property type="match status" value="1"/>
</dbReference>
<gene>
    <name evidence="4" type="ORF">PQO03_09585</name>
</gene>
<dbReference type="RefSeq" id="WP_274149887.1">
    <property type="nucleotide sequence ID" value="NZ_CP117811.1"/>
</dbReference>
<accession>A0ABY7VT70</accession>
<dbReference type="GO" id="GO:0008483">
    <property type="term" value="F:transaminase activity"/>
    <property type="evidence" value="ECO:0007669"/>
    <property type="project" value="UniProtKB-KW"/>
</dbReference>
<dbReference type="SUPFAM" id="SSF53383">
    <property type="entry name" value="PLP-dependent transferases"/>
    <property type="match status" value="1"/>
</dbReference>
<dbReference type="PIRSF" id="PIRSF000390">
    <property type="entry name" value="PLP_StrS"/>
    <property type="match status" value="1"/>
</dbReference>
<proteinExistence type="inferred from homology"/>
<dbReference type="Proteomes" id="UP001214250">
    <property type="component" value="Chromosome 1"/>
</dbReference>
<organism evidence="4 5">
    <name type="scientific">Lentisphaera profundi</name>
    <dbReference type="NCBI Taxonomy" id="1658616"/>
    <lineage>
        <taxon>Bacteria</taxon>
        <taxon>Pseudomonadati</taxon>
        <taxon>Lentisphaerota</taxon>
        <taxon>Lentisphaeria</taxon>
        <taxon>Lentisphaerales</taxon>
        <taxon>Lentisphaeraceae</taxon>
        <taxon>Lentisphaera</taxon>
    </lineage>
</organism>
<evidence type="ECO:0000313" key="4">
    <source>
        <dbReference type="EMBL" id="WDE95964.1"/>
    </source>
</evidence>
<sequence length="359" mass="39964">MVKFNNFDRQYQALEDEIDMALKKVLKSGWYILGKELSSFEKSLASYVGTKYAVGVASGTDALILSLMCIGLGPGDEVITSDLTAYPTITAIQALGAIPIAVDVDVKTGLIDAQCIEAAISKKTKVIIPVHLYGQSCEMNQIMAIAEVHKLEVVEDCAQSIGAQYKGRTTGTFGRLSSFSFYPTKNLGAYGDAGAICTNSKQDYETLLELRNYGQTRRYVHERRGLNSRLDEMQAAILNVKLKYLDAGNLRRVELAKKYLKGLPEKYLLDFKEGSVFHLFPIKVKNRDAFISFMEKKGIETLIHYPYPVSEQAAFGYARLDNPKVDELTKKLVSLPIAPELEDEEIERVIEAVRAYGNE</sequence>
<keyword evidence="4" id="KW-0032">Aminotransferase</keyword>
<name>A0ABY7VT70_9BACT</name>
<protein>
    <submittedName>
        <fullName evidence="4">DegT/DnrJ/EryC1/StrS family aminotransferase</fullName>
    </submittedName>
</protein>